<evidence type="ECO:0000256" key="8">
    <source>
        <dbReference type="ARBA" id="ARBA00016808"/>
    </source>
</evidence>
<evidence type="ECO:0000256" key="13">
    <source>
        <dbReference type="ARBA" id="ARBA00032464"/>
    </source>
</evidence>
<dbReference type="PANTHER" id="PTHR10907:SF66">
    <property type="entry name" value="MIP34848P1-RELATED"/>
    <property type="match status" value="1"/>
</dbReference>
<proteinExistence type="inferred from homology"/>
<evidence type="ECO:0000256" key="14">
    <source>
        <dbReference type="PIRSR" id="PIRSR605511-1"/>
    </source>
</evidence>
<comment type="cofactor">
    <cofactor evidence="15">
        <name>Zn(2+)</name>
        <dbReference type="ChEBI" id="CHEBI:29105"/>
    </cofactor>
    <text evidence="15">Binds 1 divalent metal cation per subunit.</text>
</comment>
<comment type="cofactor">
    <cofactor evidence="2">
        <name>Ca(2+)</name>
        <dbReference type="ChEBI" id="CHEBI:29108"/>
    </cofactor>
</comment>
<dbReference type="GO" id="GO:0004341">
    <property type="term" value="F:gluconolactonase activity"/>
    <property type="evidence" value="ECO:0007669"/>
    <property type="project" value="UniProtKB-EC"/>
</dbReference>
<keyword evidence="15" id="KW-0862">Zinc</keyword>
<dbReference type="FunFam" id="2.120.10.30:FF:000027">
    <property type="entry name" value="Regucalcin homologue"/>
    <property type="match status" value="1"/>
</dbReference>
<keyword evidence="10 15" id="KW-0479">Metal-binding</keyword>
<keyword evidence="12" id="KW-0106">Calcium</keyword>
<evidence type="ECO:0000256" key="15">
    <source>
        <dbReference type="PIRSR" id="PIRSR605511-2"/>
    </source>
</evidence>
<feature type="active site" description="Proton donor/acceptor" evidence="14">
    <location>
        <position position="208"/>
    </location>
</feature>
<comment type="subcellular location">
    <subcellularLocation>
        <location evidence="5">Cytoplasm</location>
    </subcellularLocation>
</comment>
<feature type="binding site" evidence="15">
    <location>
        <position position="208"/>
    </location>
    <ligand>
        <name>a divalent metal cation</name>
        <dbReference type="ChEBI" id="CHEBI:60240"/>
    </ligand>
</feature>
<comment type="cofactor">
    <cofactor evidence="4">
        <name>Mg(2+)</name>
        <dbReference type="ChEBI" id="CHEBI:18420"/>
    </cofactor>
</comment>
<evidence type="ECO:0000256" key="3">
    <source>
        <dbReference type="ARBA" id="ARBA00001936"/>
    </source>
</evidence>
<dbReference type="Proteomes" id="UP001168821">
    <property type="component" value="Unassembled WGS sequence"/>
</dbReference>
<dbReference type="EC" id="3.1.1.17" evidence="7"/>
<dbReference type="GO" id="GO:0005509">
    <property type="term" value="F:calcium ion binding"/>
    <property type="evidence" value="ECO:0007669"/>
    <property type="project" value="TreeGrafter"/>
</dbReference>
<keyword evidence="18" id="KW-1185">Reference proteome</keyword>
<evidence type="ECO:0000256" key="9">
    <source>
        <dbReference type="ARBA" id="ARBA00022490"/>
    </source>
</evidence>
<evidence type="ECO:0000256" key="1">
    <source>
        <dbReference type="ARBA" id="ARBA00001589"/>
    </source>
</evidence>
<dbReference type="Pfam" id="PF08450">
    <property type="entry name" value="SGL"/>
    <property type="match status" value="1"/>
</dbReference>
<evidence type="ECO:0000256" key="4">
    <source>
        <dbReference type="ARBA" id="ARBA00001946"/>
    </source>
</evidence>
<name>A0AA38MFH5_9CUCU</name>
<evidence type="ECO:0000256" key="2">
    <source>
        <dbReference type="ARBA" id="ARBA00001913"/>
    </source>
</evidence>
<feature type="binding site" evidence="15">
    <location>
        <position position="156"/>
    </location>
    <ligand>
        <name>a divalent metal cation</name>
        <dbReference type="ChEBI" id="CHEBI:60240"/>
    </ligand>
</feature>
<feature type="domain" description="SMP-30/Gluconolactonase/LRE-like region" evidence="16">
    <location>
        <begin position="13"/>
        <end position="268"/>
    </location>
</feature>
<accession>A0AA38MFH5</accession>
<dbReference type="InterPro" id="IPR005511">
    <property type="entry name" value="SMP-30"/>
</dbReference>
<comment type="caution">
    <text evidence="17">The sequence shown here is derived from an EMBL/GenBank/DDBJ whole genome shotgun (WGS) entry which is preliminary data.</text>
</comment>
<comment type="catalytic activity">
    <reaction evidence="1">
        <text>D-glucono-1,5-lactone + H2O = D-gluconate + H(+)</text>
        <dbReference type="Rhea" id="RHEA:10440"/>
        <dbReference type="ChEBI" id="CHEBI:15377"/>
        <dbReference type="ChEBI" id="CHEBI:15378"/>
        <dbReference type="ChEBI" id="CHEBI:16217"/>
        <dbReference type="ChEBI" id="CHEBI:18391"/>
        <dbReference type="EC" id="3.1.1.17"/>
    </reaction>
</comment>
<protein>
    <recommendedName>
        <fullName evidence="8">Regucalcin</fullName>
        <ecNumber evidence="7">3.1.1.17</ecNumber>
    </recommendedName>
    <alternativeName>
        <fullName evidence="13">Gluconolactonase</fullName>
    </alternativeName>
</protein>
<evidence type="ECO:0000313" key="18">
    <source>
        <dbReference type="Proteomes" id="UP001168821"/>
    </source>
</evidence>
<evidence type="ECO:0000256" key="11">
    <source>
        <dbReference type="ARBA" id="ARBA00022801"/>
    </source>
</evidence>
<reference evidence="17" key="1">
    <citation type="journal article" date="2023" name="G3 (Bethesda)">
        <title>Whole genome assemblies of Zophobas morio and Tenebrio molitor.</title>
        <authorList>
            <person name="Kaur S."/>
            <person name="Stinson S.A."/>
            <person name="diCenzo G.C."/>
        </authorList>
    </citation>
    <scope>NUCLEOTIDE SEQUENCE</scope>
    <source>
        <strain evidence="17">QUZm001</strain>
    </source>
</reference>
<dbReference type="EMBL" id="JALNTZ010000004">
    <property type="protein sequence ID" value="KAJ3654201.1"/>
    <property type="molecule type" value="Genomic_DNA"/>
</dbReference>
<dbReference type="GO" id="GO:0019853">
    <property type="term" value="P:L-ascorbic acid biosynthetic process"/>
    <property type="evidence" value="ECO:0007669"/>
    <property type="project" value="TreeGrafter"/>
</dbReference>
<dbReference type="AlphaFoldDB" id="A0AA38MFH5"/>
<dbReference type="GO" id="GO:0005737">
    <property type="term" value="C:cytoplasm"/>
    <property type="evidence" value="ECO:0007669"/>
    <property type="project" value="UniProtKB-SubCell"/>
</dbReference>
<comment type="similarity">
    <text evidence="6">Belongs to the SMP-30/CGR1 family.</text>
</comment>
<gene>
    <name evidence="17" type="ORF">Zmor_013405</name>
</gene>
<evidence type="ECO:0000256" key="10">
    <source>
        <dbReference type="ARBA" id="ARBA00022723"/>
    </source>
</evidence>
<dbReference type="SUPFAM" id="SSF63829">
    <property type="entry name" value="Calcium-dependent phosphotriesterase"/>
    <property type="match status" value="1"/>
</dbReference>
<feature type="binding site" evidence="15">
    <location>
        <position position="15"/>
    </location>
    <ligand>
        <name>a divalent metal cation</name>
        <dbReference type="ChEBI" id="CHEBI:60240"/>
    </ligand>
</feature>
<dbReference type="InterPro" id="IPR011042">
    <property type="entry name" value="6-blade_b-propeller_TolB-like"/>
</dbReference>
<evidence type="ECO:0000313" key="17">
    <source>
        <dbReference type="EMBL" id="KAJ3654201.1"/>
    </source>
</evidence>
<evidence type="ECO:0000256" key="5">
    <source>
        <dbReference type="ARBA" id="ARBA00004496"/>
    </source>
</evidence>
<evidence type="ECO:0000256" key="12">
    <source>
        <dbReference type="ARBA" id="ARBA00022837"/>
    </source>
</evidence>
<dbReference type="PRINTS" id="PR01790">
    <property type="entry name" value="SMP30FAMILY"/>
</dbReference>
<keyword evidence="11" id="KW-0378">Hydrolase</keyword>
<dbReference type="PANTHER" id="PTHR10907">
    <property type="entry name" value="REGUCALCIN"/>
    <property type="match status" value="1"/>
</dbReference>
<dbReference type="InterPro" id="IPR013658">
    <property type="entry name" value="SGL"/>
</dbReference>
<sequence length="306" mass="33610">MATVERVIDGCSLGEGPHWDVPSQSLYFVDIFANNILKYTPSTKILTKASLEKSPSFIVPVEGRSNEFIVSQESELVIIYWDGESEDVQVVEKVCAVDNSEKKFNDGKCDSLGRLWAGAHIVPTDDFTQAQPLGTLYNLDTNNQLVDQAGEIRVSNGLAFNETTQKLFYIDSLEQRVDKFDLDVTKGTISNKQPWFTFHRLSISGYPDGMTIDTDGNLWVAVFQGSRVLKIDGNKCETLLDTINIPTEQVTSVAFGGSNLDELYVTTGSVDGFGKRETSPPDSGATYKVTGTGAKGLPATNFKLHQ</sequence>
<organism evidence="17 18">
    <name type="scientific">Zophobas morio</name>
    <dbReference type="NCBI Taxonomy" id="2755281"/>
    <lineage>
        <taxon>Eukaryota</taxon>
        <taxon>Metazoa</taxon>
        <taxon>Ecdysozoa</taxon>
        <taxon>Arthropoda</taxon>
        <taxon>Hexapoda</taxon>
        <taxon>Insecta</taxon>
        <taxon>Pterygota</taxon>
        <taxon>Neoptera</taxon>
        <taxon>Endopterygota</taxon>
        <taxon>Coleoptera</taxon>
        <taxon>Polyphaga</taxon>
        <taxon>Cucujiformia</taxon>
        <taxon>Tenebrionidae</taxon>
        <taxon>Zophobas</taxon>
    </lineage>
</organism>
<dbReference type="Gene3D" id="2.120.10.30">
    <property type="entry name" value="TolB, C-terminal domain"/>
    <property type="match status" value="1"/>
</dbReference>
<feature type="binding site" evidence="15">
    <location>
        <position position="105"/>
    </location>
    <ligand>
        <name>substrate</name>
    </ligand>
</feature>
<evidence type="ECO:0000259" key="16">
    <source>
        <dbReference type="Pfam" id="PF08450"/>
    </source>
</evidence>
<evidence type="ECO:0000256" key="6">
    <source>
        <dbReference type="ARBA" id="ARBA00008853"/>
    </source>
</evidence>
<keyword evidence="9" id="KW-0963">Cytoplasm</keyword>
<comment type="cofactor">
    <cofactor evidence="3">
        <name>Mn(2+)</name>
        <dbReference type="ChEBI" id="CHEBI:29035"/>
    </cofactor>
</comment>
<evidence type="ECO:0000256" key="7">
    <source>
        <dbReference type="ARBA" id="ARBA00013227"/>
    </source>
</evidence>